<proteinExistence type="predicted"/>
<dbReference type="EMBL" id="DSKP01000013">
    <property type="protein sequence ID" value="HEB48246.1"/>
    <property type="molecule type" value="Genomic_DNA"/>
</dbReference>
<gene>
    <name evidence="2" type="ORF">ENP77_00380</name>
</gene>
<evidence type="ECO:0000256" key="1">
    <source>
        <dbReference type="SAM" id="MobiDB-lite"/>
    </source>
</evidence>
<organism evidence="2">
    <name type="scientific">Thermofilum pendens</name>
    <dbReference type="NCBI Taxonomy" id="2269"/>
    <lineage>
        <taxon>Archaea</taxon>
        <taxon>Thermoproteota</taxon>
        <taxon>Thermoprotei</taxon>
        <taxon>Thermofilales</taxon>
        <taxon>Thermofilaceae</taxon>
        <taxon>Thermofilum</taxon>
    </lineage>
</organism>
<evidence type="ECO:0000313" key="2">
    <source>
        <dbReference type="EMBL" id="HEB48246.1"/>
    </source>
</evidence>
<comment type="caution">
    <text evidence="2">The sequence shown here is derived from an EMBL/GenBank/DDBJ whole genome shotgun (WGS) entry which is preliminary data.</text>
</comment>
<dbReference type="AlphaFoldDB" id="A0A7C1P0J3"/>
<feature type="region of interest" description="Disordered" evidence="1">
    <location>
        <begin position="94"/>
        <end position="117"/>
    </location>
</feature>
<name>A0A7C1P0J3_THEPE</name>
<protein>
    <submittedName>
        <fullName evidence="2">AbrB/MazE/SpoVT family DNA-binding domain-containing protein</fullName>
    </submittedName>
</protein>
<dbReference type="GO" id="GO:0003677">
    <property type="term" value="F:DNA binding"/>
    <property type="evidence" value="ECO:0007669"/>
    <property type="project" value="UniProtKB-KW"/>
</dbReference>
<sequence length="117" mass="13497">MPTGEKARRGSRGLPIETLPYKVKIYSNNQVLVPARLVRNLGIQNLRYAVVRVRIHDSEYTLHVKLLRTKYTDSRQFTIPKEIREKHRLGANSEVEILDIRPPESPDQQVVGPRASR</sequence>
<keyword evidence="2" id="KW-0238">DNA-binding</keyword>
<accession>A0A7C1P0J3</accession>
<reference evidence="2" key="1">
    <citation type="journal article" date="2020" name="mSystems">
        <title>Genome- and Community-Level Interaction Insights into Carbon Utilization and Element Cycling Functions of Hydrothermarchaeota in Hydrothermal Sediment.</title>
        <authorList>
            <person name="Zhou Z."/>
            <person name="Liu Y."/>
            <person name="Xu W."/>
            <person name="Pan J."/>
            <person name="Luo Z.H."/>
            <person name="Li M."/>
        </authorList>
    </citation>
    <scope>NUCLEOTIDE SEQUENCE [LARGE SCALE GENOMIC DNA]</scope>
    <source>
        <strain evidence="2">SpSt-25</strain>
    </source>
</reference>